<sequence>MQADFIEILIERAHQILGDSSVYEVIDLDNAAARDRIREIYGNVEAATINAYLKVVDEIRVVTIPSQEDIVLKAD</sequence>
<accession>A0A1M5XC70</accession>
<organism evidence="1 2">
    <name type="scientific">Desulfofustis glycolicus DSM 9705</name>
    <dbReference type="NCBI Taxonomy" id="1121409"/>
    <lineage>
        <taxon>Bacteria</taxon>
        <taxon>Pseudomonadati</taxon>
        <taxon>Thermodesulfobacteriota</taxon>
        <taxon>Desulfobulbia</taxon>
        <taxon>Desulfobulbales</taxon>
        <taxon>Desulfocapsaceae</taxon>
        <taxon>Desulfofustis</taxon>
    </lineage>
</organism>
<proteinExistence type="predicted"/>
<evidence type="ECO:0000313" key="1">
    <source>
        <dbReference type="EMBL" id="SHH97339.1"/>
    </source>
</evidence>
<reference evidence="1 2" key="1">
    <citation type="submission" date="2016-11" db="EMBL/GenBank/DDBJ databases">
        <authorList>
            <person name="Jaros S."/>
            <person name="Januszkiewicz K."/>
            <person name="Wedrychowicz H."/>
        </authorList>
    </citation>
    <scope>NUCLEOTIDE SEQUENCE [LARGE SCALE GENOMIC DNA]</scope>
    <source>
        <strain evidence="1 2">DSM 9705</strain>
    </source>
</reference>
<name>A0A1M5XC70_9BACT</name>
<keyword evidence="2" id="KW-1185">Reference proteome</keyword>
<gene>
    <name evidence="1" type="ORF">SAMN02745124_02938</name>
</gene>
<dbReference type="RefSeq" id="WP_073377305.1">
    <property type="nucleotide sequence ID" value="NZ_FQXS01000019.1"/>
</dbReference>
<dbReference type="EMBL" id="FQXS01000019">
    <property type="protein sequence ID" value="SHH97339.1"/>
    <property type="molecule type" value="Genomic_DNA"/>
</dbReference>
<protein>
    <submittedName>
        <fullName evidence="1">Uncharacterized protein</fullName>
    </submittedName>
</protein>
<dbReference type="Proteomes" id="UP000184139">
    <property type="component" value="Unassembled WGS sequence"/>
</dbReference>
<evidence type="ECO:0000313" key="2">
    <source>
        <dbReference type="Proteomes" id="UP000184139"/>
    </source>
</evidence>
<dbReference type="AlphaFoldDB" id="A0A1M5XC70"/>